<evidence type="ECO:0000256" key="1">
    <source>
        <dbReference type="SAM" id="MobiDB-lite"/>
    </source>
</evidence>
<accession>A0A834TFD6</accession>
<reference evidence="2" key="1">
    <citation type="submission" date="2020-09" db="EMBL/GenBank/DDBJ databases">
        <title>Genome-Enabled Discovery of Anthraquinone Biosynthesis in Senna tora.</title>
        <authorList>
            <person name="Kang S.-H."/>
            <person name="Pandey R.P."/>
            <person name="Lee C.-M."/>
            <person name="Sim J.-S."/>
            <person name="Jeong J.-T."/>
            <person name="Choi B.-S."/>
            <person name="Jung M."/>
            <person name="Ginzburg D."/>
            <person name="Zhao K."/>
            <person name="Won S.Y."/>
            <person name="Oh T.-J."/>
            <person name="Yu Y."/>
            <person name="Kim N.-H."/>
            <person name="Lee O.R."/>
            <person name="Lee T.-H."/>
            <person name="Bashyal P."/>
            <person name="Kim T.-S."/>
            <person name="Lee W.-H."/>
            <person name="Kawkins C."/>
            <person name="Kim C.-K."/>
            <person name="Kim J.S."/>
            <person name="Ahn B.O."/>
            <person name="Rhee S.Y."/>
            <person name="Sohng J.K."/>
        </authorList>
    </citation>
    <scope>NUCLEOTIDE SEQUENCE</scope>
    <source>
        <tissue evidence="2">Leaf</tissue>
    </source>
</reference>
<proteinExistence type="predicted"/>
<dbReference type="Proteomes" id="UP000634136">
    <property type="component" value="Unassembled WGS sequence"/>
</dbReference>
<feature type="region of interest" description="Disordered" evidence="1">
    <location>
        <begin position="1"/>
        <end position="23"/>
    </location>
</feature>
<organism evidence="2 3">
    <name type="scientific">Senna tora</name>
    <dbReference type="NCBI Taxonomy" id="362788"/>
    <lineage>
        <taxon>Eukaryota</taxon>
        <taxon>Viridiplantae</taxon>
        <taxon>Streptophyta</taxon>
        <taxon>Embryophyta</taxon>
        <taxon>Tracheophyta</taxon>
        <taxon>Spermatophyta</taxon>
        <taxon>Magnoliopsida</taxon>
        <taxon>eudicotyledons</taxon>
        <taxon>Gunneridae</taxon>
        <taxon>Pentapetalae</taxon>
        <taxon>rosids</taxon>
        <taxon>fabids</taxon>
        <taxon>Fabales</taxon>
        <taxon>Fabaceae</taxon>
        <taxon>Caesalpinioideae</taxon>
        <taxon>Cassia clade</taxon>
        <taxon>Senna</taxon>
    </lineage>
</organism>
<comment type="caution">
    <text evidence="2">The sequence shown here is derived from an EMBL/GenBank/DDBJ whole genome shotgun (WGS) entry which is preliminary data.</text>
</comment>
<evidence type="ECO:0000313" key="2">
    <source>
        <dbReference type="EMBL" id="KAF7821188.1"/>
    </source>
</evidence>
<evidence type="ECO:0000313" key="3">
    <source>
        <dbReference type="Proteomes" id="UP000634136"/>
    </source>
</evidence>
<keyword evidence="3" id="KW-1185">Reference proteome</keyword>
<dbReference type="AlphaFoldDB" id="A0A834TFD6"/>
<gene>
    <name evidence="2" type="ORF">G2W53_026643</name>
</gene>
<protein>
    <submittedName>
        <fullName evidence="2">Uncharacterized protein</fullName>
    </submittedName>
</protein>
<name>A0A834TFD6_9FABA</name>
<sequence>MAPIMLDMPPSSSSQPFNGHPDNDFFYFNQKN</sequence>
<dbReference type="EMBL" id="JAAIUW010000008">
    <property type="protein sequence ID" value="KAF7821188.1"/>
    <property type="molecule type" value="Genomic_DNA"/>
</dbReference>